<name>A0A0L0C9G9_LUCCU</name>
<dbReference type="InterPro" id="IPR001916">
    <property type="entry name" value="Glyco_hydro_22"/>
</dbReference>
<proteinExistence type="inferred from homology"/>
<dbReference type="CDD" id="cd16899">
    <property type="entry name" value="LYZ_C_invert"/>
    <property type="match status" value="1"/>
</dbReference>
<sequence>MKYIIIIWAAIASFVPTFAITYNRCSLAKAMYNLGIPKDQLNRLTCIAEHESSYRTNLVGPTKSDGSSDYGIFQINNYSWCQPSDGHFSQNQCNVNCDDLLSDNIRVSLNCARKILSQEGLSAWSSGKLCDGNLPSVDSCF</sequence>
<dbReference type="OrthoDB" id="17373at2759"/>
<dbReference type="PROSITE" id="PS00128">
    <property type="entry name" value="GLYCOSYL_HYDROL_F22_1"/>
    <property type="match status" value="1"/>
</dbReference>
<dbReference type="GO" id="GO:0003796">
    <property type="term" value="F:lysozyme activity"/>
    <property type="evidence" value="ECO:0007669"/>
    <property type="project" value="InterPro"/>
</dbReference>
<dbReference type="Gene3D" id="1.10.530.10">
    <property type="match status" value="1"/>
</dbReference>
<protein>
    <recommendedName>
        <fullName evidence="5">Glycosyl hydrolases family 22 (GH22) domain-containing protein</fullName>
    </recommendedName>
</protein>
<evidence type="ECO:0000256" key="2">
    <source>
        <dbReference type="ARBA" id="ARBA00022729"/>
    </source>
</evidence>
<dbReference type="InterPro" id="IPR023346">
    <property type="entry name" value="Lysozyme-like_dom_sf"/>
</dbReference>
<accession>A0A0L0C9G9</accession>
<dbReference type="PROSITE" id="PS51348">
    <property type="entry name" value="GLYCOSYL_HYDROL_F22_2"/>
    <property type="match status" value="1"/>
</dbReference>
<dbReference type="PANTHER" id="PTHR11407:SF36">
    <property type="entry name" value="GEO02684P1-RELATED"/>
    <property type="match status" value="1"/>
</dbReference>
<comment type="caution">
    <text evidence="6">The sequence shown here is derived from an EMBL/GenBank/DDBJ whole genome shotgun (WGS) entry which is preliminary data.</text>
</comment>
<evidence type="ECO:0000313" key="6">
    <source>
        <dbReference type="EMBL" id="KNC28094.1"/>
    </source>
</evidence>
<dbReference type="PANTHER" id="PTHR11407">
    <property type="entry name" value="LYSOZYME C"/>
    <property type="match status" value="1"/>
</dbReference>
<evidence type="ECO:0000256" key="4">
    <source>
        <dbReference type="RuleBase" id="RU004440"/>
    </source>
</evidence>
<keyword evidence="2" id="KW-0732">Signal</keyword>
<evidence type="ECO:0000256" key="3">
    <source>
        <dbReference type="ARBA" id="ARBA00023157"/>
    </source>
</evidence>
<dbReference type="SMART" id="SM00263">
    <property type="entry name" value="LYZ1"/>
    <property type="match status" value="1"/>
</dbReference>
<dbReference type="PRINTS" id="PR00137">
    <property type="entry name" value="LYSOZYME"/>
</dbReference>
<dbReference type="FunFam" id="1.10.530.10:FF:000001">
    <property type="entry name" value="Lysozyme C"/>
    <property type="match status" value="1"/>
</dbReference>
<dbReference type="OMA" id="RYWCKPS"/>
<evidence type="ECO:0000313" key="7">
    <source>
        <dbReference type="Proteomes" id="UP000037069"/>
    </source>
</evidence>
<gene>
    <name evidence="6" type="ORF">FF38_06270</name>
</gene>
<dbReference type="AlphaFoldDB" id="A0A0L0C9G9"/>
<reference evidence="6 7" key="1">
    <citation type="journal article" date="2015" name="Nat. Commun.">
        <title>Lucilia cuprina genome unlocks parasitic fly biology to underpin future interventions.</title>
        <authorList>
            <person name="Anstead C.A."/>
            <person name="Korhonen P.K."/>
            <person name="Young N.D."/>
            <person name="Hall R.S."/>
            <person name="Jex A.R."/>
            <person name="Murali S.C."/>
            <person name="Hughes D.S."/>
            <person name="Lee S.F."/>
            <person name="Perry T."/>
            <person name="Stroehlein A.J."/>
            <person name="Ansell B.R."/>
            <person name="Breugelmans B."/>
            <person name="Hofmann A."/>
            <person name="Qu J."/>
            <person name="Dugan S."/>
            <person name="Lee S.L."/>
            <person name="Chao H."/>
            <person name="Dinh H."/>
            <person name="Han Y."/>
            <person name="Doddapaneni H.V."/>
            <person name="Worley K.C."/>
            <person name="Muzny D.M."/>
            <person name="Ioannidis P."/>
            <person name="Waterhouse R.M."/>
            <person name="Zdobnov E.M."/>
            <person name="James P.J."/>
            <person name="Bagnall N.H."/>
            <person name="Kotze A.C."/>
            <person name="Gibbs R.A."/>
            <person name="Richards S."/>
            <person name="Batterham P."/>
            <person name="Gasser R.B."/>
        </authorList>
    </citation>
    <scope>NUCLEOTIDE SEQUENCE [LARGE SCALE GENOMIC DNA]</scope>
    <source>
        <strain evidence="6 7">LS</strain>
        <tissue evidence="6">Full body</tissue>
    </source>
</reference>
<dbReference type="Proteomes" id="UP000037069">
    <property type="component" value="Unassembled WGS sequence"/>
</dbReference>
<organism evidence="6 7">
    <name type="scientific">Lucilia cuprina</name>
    <name type="common">Green bottle fly</name>
    <name type="synonym">Australian sheep blowfly</name>
    <dbReference type="NCBI Taxonomy" id="7375"/>
    <lineage>
        <taxon>Eukaryota</taxon>
        <taxon>Metazoa</taxon>
        <taxon>Ecdysozoa</taxon>
        <taxon>Arthropoda</taxon>
        <taxon>Hexapoda</taxon>
        <taxon>Insecta</taxon>
        <taxon>Pterygota</taxon>
        <taxon>Neoptera</taxon>
        <taxon>Endopterygota</taxon>
        <taxon>Diptera</taxon>
        <taxon>Brachycera</taxon>
        <taxon>Muscomorpha</taxon>
        <taxon>Oestroidea</taxon>
        <taxon>Calliphoridae</taxon>
        <taxon>Luciliinae</taxon>
        <taxon>Lucilia</taxon>
    </lineage>
</organism>
<dbReference type="PRINTS" id="PR00135">
    <property type="entry name" value="LYZLACT"/>
</dbReference>
<dbReference type="SUPFAM" id="SSF53955">
    <property type="entry name" value="Lysozyme-like"/>
    <property type="match status" value="1"/>
</dbReference>
<dbReference type="InterPro" id="IPR000974">
    <property type="entry name" value="Glyco_hydro_22_lys"/>
</dbReference>
<keyword evidence="7" id="KW-1185">Reference proteome</keyword>
<feature type="domain" description="Glycosyl hydrolases family 22 (GH22)" evidence="5">
    <location>
        <begin position="93"/>
        <end position="111"/>
    </location>
</feature>
<keyword evidence="3" id="KW-1015">Disulfide bond</keyword>
<evidence type="ECO:0000256" key="1">
    <source>
        <dbReference type="ARBA" id="ARBA00010859"/>
    </source>
</evidence>
<dbReference type="EMBL" id="JRES01000824">
    <property type="protein sequence ID" value="KNC28094.1"/>
    <property type="molecule type" value="Genomic_DNA"/>
</dbReference>
<comment type="similarity">
    <text evidence="1 4">Belongs to the glycosyl hydrolase 22 family.</text>
</comment>
<dbReference type="InterPro" id="IPR019799">
    <property type="entry name" value="Glyco_hydro_22_CS"/>
</dbReference>
<evidence type="ECO:0000259" key="5">
    <source>
        <dbReference type="PROSITE" id="PS00128"/>
    </source>
</evidence>
<dbReference type="Pfam" id="PF00062">
    <property type="entry name" value="Lys"/>
    <property type="match status" value="1"/>
</dbReference>